<comment type="subcellular location">
    <subcellularLocation>
        <location evidence="1">Membrane</location>
    </subcellularLocation>
</comment>
<dbReference type="SUPFAM" id="SSF56112">
    <property type="entry name" value="Protein kinase-like (PK-like)"/>
    <property type="match status" value="1"/>
</dbReference>
<dbReference type="Pfam" id="PF07714">
    <property type="entry name" value="PK_Tyr_Ser-Thr"/>
    <property type="match status" value="1"/>
</dbReference>
<dbReference type="GO" id="GO:0004672">
    <property type="term" value="F:protein kinase activity"/>
    <property type="evidence" value="ECO:0007669"/>
    <property type="project" value="InterPro"/>
</dbReference>
<evidence type="ECO:0000259" key="14">
    <source>
        <dbReference type="PROSITE" id="PS50011"/>
    </source>
</evidence>
<keyword evidence="2" id="KW-0433">Leucine-rich repeat</keyword>
<evidence type="ECO:0000256" key="5">
    <source>
        <dbReference type="ARBA" id="ARBA00022737"/>
    </source>
</evidence>
<feature type="chain" id="PRO_5042214413" evidence="13">
    <location>
        <begin position="24"/>
        <end position="631"/>
    </location>
</feature>
<dbReference type="AlphaFoldDB" id="A0AAE2CT18"/>
<keyword evidence="8 12" id="KW-1133">Transmembrane helix</keyword>
<dbReference type="PROSITE" id="PS50011">
    <property type="entry name" value="PROTEIN_KINASE_DOM"/>
    <property type="match status" value="1"/>
</dbReference>
<dbReference type="InterPro" id="IPR013210">
    <property type="entry name" value="LRR_N_plant-typ"/>
</dbReference>
<dbReference type="InterPro" id="IPR032675">
    <property type="entry name" value="LRR_dom_sf"/>
</dbReference>
<evidence type="ECO:0000256" key="7">
    <source>
        <dbReference type="ARBA" id="ARBA00022840"/>
    </source>
</evidence>
<evidence type="ECO:0000256" key="8">
    <source>
        <dbReference type="ARBA" id="ARBA00022989"/>
    </source>
</evidence>
<keyword evidence="15" id="KW-0418">Kinase</keyword>
<keyword evidence="4 13" id="KW-0732">Signal</keyword>
<protein>
    <submittedName>
        <fullName evidence="15">Inactive receptor kinase</fullName>
    </submittedName>
</protein>
<dbReference type="Gene3D" id="1.10.510.10">
    <property type="entry name" value="Transferase(Phosphotransferase) domain 1"/>
    <property type="match status" value="1"/>
</dbReference>
<keyword evidence="9 12" id="KW-0472">Membrane</keyword>
<feature type="signal peptide" evidence="13">
    <location>
        <begin position="1"/>
        <end position="23"/>
    </location>
</feature>
<dbReference type="InterPro" id="IPR001245">
    <property type="entry name" value="Ser-Thr/Tyr_kinase_cat_dom"/>
</dbReference>
<evidence type="ECO:0000256" key="9">
    <source>
        <dbReference type="ARBA" id="ARBA00023136"/>
    </source>
</evidence>
<keyword evidence="7" id="KW-0067">ATP-binding</keyword>
<name>A0AAE2CT18_9LAMI</name>
<gene>
    <name evidence="15" type="ORF">Salat_1108300</name>
</gene>
<dbReference type="CDD" id="cd14066">
    <property type="entry name" value="STKc_IRAK"/>
    <property type="match status" value="1"/>
</dbReference>
<dbReference type="Gene3D" id="3.30.200.20">
    <property type="entry name" value="Phosphorylase Kinase, domain 1"/>
    <property type="match status" value="1"/>
</dbReference>
<evidence type="ECO:0000256" key="13">
    <source>
        <dbReference type="SAM" id="SignalP"/>
    </source>
</evidence>
<evidence type="ECO:0000256" key="1">
    <source>
        <dbReference type="ARBA" id="ARBA00004370"/>
    </source>
</evidence>
<dbReference type="Pfam" id="PF08263">
    <property type="entry name" value="LRRNT_2"/>
    <property type="match status" value="1"/>
</dbReference>
<evidence type="ECO:0000256" key="4">
    <source>
        <dbReference type="ARBA" id="ARBA00022729"/>
    </source>
</evidence>
<evidence type="ECO:0000256" key="2">
    <source>
        <dbReference type="ARBA" id="ARBA00022614"/>
    </source>
</evidence>
<feature type="domain" description="Protein kinase" evidence="14">
    <location>
        <begin position="340"/>
        <end position="616"/>
    </location>
</feature>
<dbReference type="Gene3D" id="3.80.10.10">
    <property type="entry name" value="Ribonuclease Inhibitor"/>
    <property type="match status" value="2"/>
</dbReference>
<evidence type="ECO:0000256" key="12">
    <source>
        <dbReference type="SAM" id="Phobius"/>
    </source>
</evidence>
<sequence>MILQFQFAALTTLLIANFLPVDSDLNSDTSALLEFAAAFSLTRRLNWDPSKPICTSWFGITCKRDRTRVLGVHLPAFGLYGSVPANTIGRLDSLRILSLRSNYLKGNLPSDVLSIPSLQFLYLQNNNFSGGIPPSLSPQLRVIDLSFNSLTGYIPSSILNLKRLYVLKLQFNSISGGVPDLDIPSLKHLNLSYNSLNGSIPPSLQKFPITSFIGNAHLCSSPLNSCSSPSSSPTPESSSPTISGRQSAASSRELNSESIIAIAVGGASLLILLVLACVFCCMKKKNGVHANVIKVKTSNCGKSENLKSEDFGSGVQGAEENRLVVFEGSLFSFDLEDLLRASAEILGKGTCGTTYKAVLDEATTVAVKRLKQVGVGKKAFDGYMEFVSRLGRHPNVVPLFAYYCSNDEKLLVYEYMPASSLSAALHGDEGVGRTPLDWDSRLNISLGAARGIAHIHSEGGAKFIHGNIKSSNILLRGGLDGCVSDFGVSPLINSTYIKHQVPGYRAPEVIETRNVTQKSDVYSFGVLMLEILTGKFPLPYSRSDDVVDLPRWVRSVVSEEWTAEVFDVELMKYENIEEELVQMLQIALSCVAKVPDMRPTMDEVVRMIERIRHPEVWNGASSEKDSNLNTP</sequence>
<dbReference type="FunFam" id="3.80.10.10:FF:000400">
    <property type="entry name" value="Nuclear pore complex protein NUP107"/>
    <property type="match status" value="1"/>
</dbReference>
<feature type="compositionally biased region" description="Low complexity" evidence="11">
    <location>
        <begin position="227"/>
        <end position="243"/>
    </location>
</feature>
<keyword evidence="15" id="KW-0675">Receptor</keyword>
<dbReference type="PANTHER" id="PTHR48010">
    <property type="entry name" value="OS05G0588300 PROTEIN"/>
    <property type="match status" value="1"/>
</dbReference>
<feature type="region of interest" description="Disordered" evidence="11">
    <location>
        <begin position="227"/>
        <end position="247"/>
    </location>
</feature>
<evidence type="ECO:0000256" key="11">
    <source>
        <dbReference type="SAM" id="MobiDB-lite"/>
    </source>
</evidence>
<keyword evidence="3 12" id="KW-0812">Transmembrane</keyword>
<dbReference type="PANTHER" id="PTHR48010:SF71">
    <property type="entry name" value="PROTEIN KINASE DOMAIN-CONTAINING PROTEIN"/>
    <property type="match status" value="1"/>
</dbReference>
<evidence type="ECO:0000256" key="3">
    <source>
        <dbReference type="ARBA" id="ARBA00022692"/>
    </source>
</evidence>
<dbReference type="Pfam" id="PF00560">
    <property type="entry name" value="LRR_1"/>
    <property type="match status" value="3"/>
</dbReference>
<dbReference type="GO" id="GO:0016020">
    <property type="term" value="C:membrane"/>
    <property type="evidence" value="ECO:0007669"/>
    <property type="project" value="UniProtKB-SubCell"/>
</dbReference>
<keyword evidence="6" id="KW-0547">Nucleotide-binding</keyword>
<dbReference type="InterPro" id="IPR000719">
    <property type="entry name" value="Prot_kinase_dom"/>
</dbReference>
<keyword evidence="15" id="KW-0808">Transferase</keyword>
<reference evidence="15" key="2">
    <citation type="journal article" date="2024" name="Plant">
        <title>Genomic evolution and insights into agronomic trait innovations of Sesamum species.</title>
        <authorList>
            <person name="Miao H."/>
            <person name="Wang L."/>
            <person name="Qu L."/>
            <person name="Liu H."/>
            <person name="Sun Y."/>
            <person name="Le M."/>
            <person name="Wang Q."/>
            <person name="Wei S."/>
            <person name="Zheng Y."/>
            <person name="Lin W."/>
            <person name="Duan Y."/>
            <person name="Cao H."/>
            <person name="Xiong S."/>
            <person name="Wang X."/>
            <person name="Wei L."/>
            <person name="Li C."/>
            <person name="Ma Q."/>
            <person name="Ju M."/>
            <person name="Zhao R."/>
            <person name="Li G."/>
            <person name="Mu C."/>
            <person name="Tian Q."/>
            <person name="Mei H."/>
            <person name="Zhang T."/>
            <person name="Gao T."/>
            <person name="Zhang H."/>
        </authorList>
    </citation>
    <scope>NUCLEOTIDE SEQUENCE</scope>
    <source>
        <strain evidence="15">3651</strain>
    </source>
</reference>
<evidence type="ECO:0000256" key="6">
    <source>
        <dbReference type="ARBA" id="ARBA00022741"/>
    </source>
</evidence>
<dbReference type="Proteomes" id="UP001293254">
    <property type="component" value="Unassembled WGS sequence"/>
</dbReference>
<dbReference type="GO" id="GO:0005524">
    <property type="term" value="F:ATP binding"/>
    <property type="evidence" value="ECO:0007669"/>
    <property type="project" value="UniProtKB-KW"/>
</dbReference>
<organism evidence="15 16">
    <name type="scientific">Sesamum alatum</name>
    <dbReference type="NCBI Taxonomy" id="300844"/>
    <lineage>
        <taxon>Eukaryota</taxon>
        <taxon>Viridiplantae</taxon>
        <taxon>Streptophyta</taxon>
        <taxon>Embryophyta</taxon>
        <taxon>Tracheophyta</taxon>
        <taxon>Spermatophyta</taxon>
        <taxon>Magnoliopsida</taxon>
        <taxon>eudicotyledons</taxon>
        <taxon>Gunneridae</taxon>
        <taxon>Pentapetalae</taxon>
        <taxon>asterids</taxon>
        <taxon>lamiids</taxon>
        <taxon>Lamiales</taxon>
        <taxon>Pedaliaceae</taxon>
        <taxon>Sesamum</taxon>
    </lineage>
</organism>
<feature type="transmembrane region" description="Helical" evidence="12">
    <location>
        <begin position="259"/>
        <end position="281"/>
    </location>
</feature>
<dbReference type="InterPro" id="IPR001611">
    <property type="entry name" value="Leu-rich_rpt"/>
</dbReference>
<comment type="caution">
    <text evidence="15">The sequence shown here is derived from an EMBL/GenBank/DDBJ whole genome shotgun (WGS) entry which is preliminary data.</text>
</comment>
<keyword evidence="10" id="KW-0325">Glycoprotein</keyword>
<dbReference type="SUPFAM" id="SSF52058">
    <property type="entry name" value="L domain-like"/>
    <property type="match status" value="1"/>
</dbReference>
<proteinExistence type="predicted"/>
<reference evidence="15" key="1">
    <citation type="submission" date="2020-06" db="EMBL/GenBank/DDBJ databases">
        <authorList>
            <person name="Li T."/>
            <person name="Hu X."/>
            <person name="Zhang T."/>
            <person name="Song X."/>
            <person name="Zhang H."/>
            <person name="Dai N."/>
            <person name="Sheng W."/>
            <person name="Hou X."/>
            <person name="Wei L."/>
        </authorList>
    </citation>
    <scope>NUCLEOTIDE SEQUENCE</scope>
    <source>
        <strain evidence="15">3651</strain>
        <tissue evidence="15">Leaf</tissue>
    </source>
</reference>
<dbReference type="FunFam" id="3.30.200.20:FF:000307">
    <property type="entry name" value="pollen receptor-like kinase 1"/>
    <property type="match status" value="1"/>
</dbReference>
<keyword evidence="16" id="KW-1185">Reference proteome</keyword>
<dbReference type="InterPro" id="IPR050994">
    <property type="entry name" value="At_inactive_RLKs"/>
</dbReference>
<accession>A0AAE2CT18</accession>
<evidence type="ECO:0000256" key="10">
    <source>
        <dbReference type="ARBA" id="ARBA00023180"/>
    </source>
</evidence>
<dbReference type="EMBL" id="JACGWO010000003">
    <property type="protein sequence ID" value="KAK4433460.1"/>
    <property type="molecule type" value="Genomic_DNA"/>
</dbReference>
<evidence type="ECO:0000313" key="15">
    <source>
        <dbReference type="EMBL" id="KAK4433460.1"/>
    </source>
</evidence>
<dbReference type="InterPro" id="IPR011009">
    <property type="entry name" value="Kinase-like_dom_sf"/>
</dbReference>
<evidence type="ECO:0000313" key="16">
    <source>
        <dbReference type="Proteomes" id="UP001293254"/>
    </source>
</evidence>
<dbReference type="FunFam" id="1.10.510.10:FF:000095">
    <property type="entry name" value="protein STRUBBELIG-RECEPTOR FAMILY 8"/>
    <property type="match status" value="1"/>
</dbReference>
<keyword evidence="5" id="KW-0677">Repeat</keyword>